<protein>
    <submittedName>
        <fullName evidence="2">Uncharacterized protein</fullName>
    </submittedName>
</protein>
<feature type="signal peptide" evidence="1">
    <location>
        <begin position="1"/>
        <end position="16"/>
    </location>
</feature>
<dbReference type="AlphaFoldDB" id="A0A5J9UNB4"/>
<dbReference type="EMBL" id="RWGY01000013">
    <property type="protein sequence ID" value="TVU24838.1"/>
    <property type="molecule type" value="Genomic_DNA"/>
</dbReference>
<dbReference type="Gramene" id="TVU24838">
    <property type="protein sequence ID" value="TVU24838"/>
    <property type="gene ID" value="EJB05_27298"/>
</dbReference>
<evidence type="ECO:0000313" key="2">
    <source>
        <dbReference type="EMBL" id="TVU24838.1"/>
    </source>
</evidence>
<accession>A0A5J9UNB4</accession>
<evidence type="ECO:0000256" key="1">
    <source>
        <dbReference type="SAM" id="SignalP"/>
    </source>
</evidence>
<keyword evidence="1" id="KW-0732">Signal</keyword>
<comment type="caution">
    <text evidence="2">The sequence shown here is derived from an EMBL/GenBank/DDBJ whole genome shotgun (WGS) entry which is preliminary data.</text>
</comment>
<reference evidence="2 3" key="1">
    <citation type="journal article" date="2019" name="Sci. Rep.">
        <title>A high-quality genome of Eragrostis curvula grass provides insights into Poaceae evolution and supports new strategies to enhance forage quality.</title>
        <authorList>
            <person name="Carballo J."/>
            <person name="Santos B.A.C.M."/>
            <person name="Zappacosta D."/>
            <person name="Garbus I."/>
            <person name="Selva J.P."/>
            <person name="Gallo C.A."/>
            <person name="Diaz A."/>
            <person name="Albertini E."/>
            <person name="Caccamo M."/>
            <person name="Echenique V."/>
        </authorList>
    </citation>
    <scope>NUCLEOTIDE SEQUENCE [LARGE SCALE GENOMIC DNA]</scope>
    <source>
        <strain evidence="3">cv. Victoria</strain>
        <tissue evidence="2">Leaf</tissue>
    </source>
</reference>
<name>A0A5J9UNB4_9POAL</name>
<sequence>FKFAFPVLIILFKVSGSTHPPDAGVNCVWSLSKLCSEEDSWEDHKSSAGQALKPEEEEEERGKLLALWFAAGRTGGADGGRVSSWRRRPVVKRLVVNCIWDWG</sequence>
<gene>
    <name evidence="2" type="ORF">EJB05_27298</name>
</gene>
<proteinExistence type="predicted"/>
<feature type="chain" id="PRO_5023923486" evidence="1">
    <location>
        <begin position="17"/>
        <end position="103"/>
    </location>
</feature>
<evidence type="ECO:0000313" key="3">
    <source>
        <dbReference type="Proteomes" id="UP000324897"/>
    </source>
</evidence>
<keyword evidence="3" id="KW-1185">Reference proteome</keyword>
<organism evidence="2 3">
    <name type="scientific">Eragrostis curvula</name>
    <name type="common">weeping love grass</name>
    <dbReference type="NCBI Taxonomy" id="38414"/>
    <lineage>
        <taxon>Eukaryota</taxon>
        <taxon>Viridiplantae</taxon>
        <taxon>Streptophyta</taxon>
        <taxon>Embryophyta</taxon>
        <taxon>Tracheophyta</taxon>
        <taxon>Spermatophyta</taxon>
        <taxon>Magnoliopsida</taxon>
        <taxon>Liliopsida</taxon>
        <taxon>Poales</taxon>
        <taxon>Poaceae</taxon>
        <taxon>PACMAD clade</taxon>
        <taxon>Chloridoideae</taxon>
        <taxon>Eragrostideae</taxon>
        <taxon>Eragrostidinae</taxon>
        <taxon>Eragrostis</taxon>
    </lineage>
</organism>
<feature type="non-terminal residue" evidence="2">
    <location>
        <position position="1"/>
    </location>
</feature>
<dbReference type="Proteomes" id="UP000324897">
    <property type="component" value="Chromosome 2"/>
</dbReference>